<dbReference type="InterPro" id="IPR011006">
    <property type="entry name" value="CheY-like_superfamily"/>
</dbReference>
<accession>A0ABV2PDX3</accession>
<protein>
    <submittedName>
        <fullName evidence="4">Sigma-B regulation protein RsbU (Phosphoserine phosphatase)</fullName>
        <ecNumber evidence="4">3.1.3.3</ecNumber>
    </submittedName>
</protein>
<sequence>MVKSMSVLIIGSVSNDVLRLQKYFHRIDIKNVHCFTTTEAAMNYLLDDLKEDLDLVILDAKLTLKNCEEICQQIAELQSWIDAPILLSTTYEKSITIDRVFEAGIFDFILKPFDFTHFKTRIQVALKYRGEAKLRKQQESSIQKDLFIAKKFQKNALSPALNLKHIQIDGLYVTSNTLGGDMYSWFKINDDLTAVLLYDAMGHGIAASLVTMSIKSLLRGIITRLIDPVAVIHELNHQIYELFSDEDMDRFLMTAIYILIDTKNGTLHYVNAAHPSGFLYGKYGETVFLPANTPILGLFPTIQINKKTIPLSGWHRIILYTDGLLTLNEEQVIDLDFFHSYASQDNTYALQKFSQKYDLFENEYSDDITVVSVTITLQGR</sequence>
<comment type="caution">
    <text evidence="4">The sequence shown here is derived from an EMBL/GenBank/DDBJ whole genome shotgun (WGS) entry which is preliminary data.</text>
</comment>
<evidence type="ECO:0000313" key="4">
    <source>
        <dbReference type="EMBL" id="MET4558966.1"/>
    </source>
</evidence>
<dbReference type="InterPro" id="IPR001789">
    <property type="entry name" value="Sig_transdc_resp-reg_receiver"/>
</dbReference>
<dbReference type="EC" id="3.1.3.3" evidence="4"/>
<evidence type="ECO:0000256" key="1">
    <source>
        <dbReference type="ARBA" id="ARBA00022801"/>
    </source>
</evidence>
<dbReference type="SUPFAM" id="SSF52172">
    <property type="entry name" value="CheY-like"/>
    <property type="match status" value="1"/>
</dbReference>
<dbReference type="Proteomes" id="UP001549363">
    <property type="component" value="Unassembled WGS sequence"/>
</dbReference>
<keyword evidence="2" id="KW-0597">Phosphoprotein</keyword>
<gene>
    <name evidence="4" type="ORF">ABIA69_000109</name>
</gene>
<dbReference type="SMART" id="SM00331">
    <property type="entry name" value="PP2C_SIG"/>
    <property type="match status" value="1"/>
</dbReference>
<dbReference type="SUPFAM" id="SSF81606">
    <property type="entry name" value="PP2C-like"/>
    <property type="match status" value="1"/>
</dbReference>
<dbReference type="Gene3D" id="3.60.40.10">
    <property type="entry name" value="PPM-type phosphatase domain"/>
    <property type="match status" value="1"/>
</dbReference>
<dbReference type="SMART" id="SM00448">
    <property type="entry name" value="REC"/>
    <property type="match status" value="1"/>
</dbReference>
<dbReference type="PANTHER" id="PTHR43156">
    <property type="entry name" value="STAGE II SPORULATION PROTEIN E-RELATED"/>
    <property type="match status" value="1"/>
</dbReference>
<organism evidence="4 5">
    <name type="scientific">Lysinibacillus parviboronicapiens</name>
    <dbReference type="NCBI Taxonomy" id="436516"/>
    <lineage>
        <taxon>Bacteria</taxon>
        <taxon>Bacillati</taxon>
        <taxon>Bacillota</taxon>
        <taxon>Bacilli</taxon>
        <taxon>Bacillales</taxon>
        <taxon>Bacillaceae</taxon>
        <taxon>Lysinibacillus</taxon>
    </lineage>
</organism>
<dbReference type="Pfam" id="PF07228">
    <property type="entry name" value="SpoIIE"/>
    <property type="match status" value="1"/>
</dbReference>
<evidence type="ECO:0000256" key="2">
    <source>
        <dbReference type="PROSITE-ProRule" id="PRU00169"/>
    </source>
</evidence>
<dbReference type="PROSITE" id="PS50110">
    <property type="entry name" value="RESPONSE_REGULATORY"/>
    <property type="match status" value="1"/>
</dbReference>
<keyword evidence="5" id="KW-1185">Reference proteome</keyword>
<reference evidence="4 5" key="1">
    <citation type="submission" date="2024-06" db="EMBL/GenBank/DDBJ databases">
        <title>Sorghum-associated microbial communities from plants grown in Nebraska, USA.</title>
        <authorList>
            <person name="Schachtman D."/>
        </authorList>
    </citation>
    <scope>NUCLEOTIDE SEQUENCE [LARGE SCALE GENOMIC DNA]</scope>
    <source>
        <strain evidence="4 5">736</strain>
    </source>
</reference>
<dbReference type="GO" id="GO:0016787">
    <property type="term" value="F:hydrolase activity"/>
    <property type="evidence" value="ECO:0007669"/>
    <property type="project" value="UniProtKB-KW"/>
</dbReference>
<name>A0ABV2PDX3_9BACI</name>
<dbReference type="InterPro" id="IPR001932">
    <property type="entry name" value="PPM-type_phosphatase-like_dom"/>
</dbReference>
<feature type="domain" description="Response regulatory" evidence="3">
    <location>
        <begin position="6"/>
        <end position="126"/>
    </location>
</feature>
<keyword evidence="1 4" id="KW-0378">Hydrolase</keyword>
<evidence type="ECO:0000259" key="3">
    <source>
        <dbReference type="PROSITE" id="PS50110"/>
    </source>
</evidence>
<evidence type="ECO:0000313" key="5">
    <source>
        <dbReference type="Proteomes" id="UP001549363"/>
    </source>
</evidence>
<dbReference type="PANTHER" id="PTHR43156:SF14">
    <property type="entry name" value="PHOSPHOSERINE PHOSPHATASE RSBP"/>
    <property type="match status" value="1"/>
</dbReference>
<dbReference type="Gene3D" id="3.40.50.2300">
    <property type="match status" value="1"/>
</dbReference>
<feature type="modified residue" description="4-aspartylphosphate" evidence="2">
    <location>
        <position position="59"/>
    </location>
</feature>
<proteinExistence type="predicted"/>
<dbReference type="InterPro" id="IPR036457">
    <property type="entry name" value="PPM-type-like_dom_sf"/>
</dbReference>
<dbReference type="InterPro" id="IPR052016">
    <property type="entry name" value="Bact_Sigma-Reg"/>
</dbReference>
<dbReference type="Pfam" id="PF00072">
    <property type="entry name" value="Response_reg"/>
    <property type="match status" value="1"/>
</dbReference>
<dbReference type="EMBL" id="JBEPSB010000001">
    <property type="protein sequence ID" value="MET4558966.1"/>
    <property type="molecule type" value="Genomic_DNA"/>
</dbReference>